<comment type="caution">
    <text evidence="2">The sequence shown here is derived from an EMBL/GenBank/DDBJ whole genome shotgun (WGS) entry which is preliminary data.</text>
</comment>
<gene>
    <name evidence="2" type="ORF">ACFOU2_14635</name>
</gene>
<dbReference type="Proteomes" id="UP001595752">
    <property type="component" value="Unassembled WGS sequence"/>
</dbReference>
<reference evidence="3" key="1">
    <citation type="journal article" date="2019" name="Int. J. Syst. Evol. Microbiol.">
        <title>The Global Catalogue of Microorganisms (GCM) 10K type strain sequencing project: providing services to taxonomists for standard genome sequencing and annotation.</title>
        <authorList>
            <consortium name="The Broad Institute Genomics Platform"/>
            <consortium name="The Broad Institute Genome Sequencing Center for Infectious Disease"/>
            <person name="Wu L."/>
            <person name="Ma J."/>
        </authorList>
    </citation>
    <scope>NUCLEOTIDE SEQUENCE [LARGE SCALE GENOMIC DNA]</scope>
    <source>
        <strain evidence="3">CCUG 61889</strain>
    </source>
</reference>
<keyword evidence="3" id="KW-1185">Reference proteome</keyword>
<dbReference type="InterPro" id="IPR009057">
    <property type="entry name" value="Homeodomain-like_sf"/>
</dbReference>
<proteinExistence type="predicted"/>
<dbReference type="EMBL" id="JBHRZT010000052">
    <property type="protein sequence ID" value="MFC3884662.1"/>
    <property type="molecule type" value="Genomic_DNA"/>
</dbReference>
<protein>
    <submittedName>
        <fullName evidence="2">Transposase</fullName>
    </submittedName>
</protein>
<accession>A0ABV8B4R9</accession>
<organism evidence="2 3">
    <name type="scientific">Bacillus songklensis</name>
    <dbReference type="NCBI Taxonomy" id="1069116"/>
    <lineage>
        <taxon>Bacteria</taxon>
        <taxon>Bacillati</taxon>
        <taxon>Bacillota</taxon>
        <taxon>Bacilli</taxon>
        <taxon>Bacillales</taxon>
        <taxon>Bacillaceae</taxon>
        <taxon>Bacillus</taxon>
    </lineage>
</organism>
<feature type="domain" description="Winged helix-turn helix" evidence="1">
    <location>
        <begin position="115"/>
        <end position="170"/>
    </location>
</feature>
<dbReference type="Pfam" id="PF13592">
    <property type="entry name" value="HTH_33"/>
    <property type="match status" value="1"/>
</dbReference>
<evidence type="ECO:0000313" key="2">
    <source>
        <dbReference type="EMBL" id="MFC3884662.1"/>
    </source>
</evidence>
<sequence>MRKGLTITNNHGWTIEQLQAHEKTIKKASMAKRVAVIRLIMQGYYAIQVAKLLNVHRETISGYVKKFNRGGMDALLHRDYSPGKPPFLSTTEEQELRRMLEHSTPAEEGYGFESRWDTRILKHVIEDKFAITMSRSGISDMLKRWGFSYTRPTYTLKRANRLKQEAFQRELDMVKKTSQTM</sequence>
<dbReference type="InterPro" id="IPR025959">
    <property type="entry name" value="Winged_HTH_dom"/>
</dbReference>
<evidence type="ECO:0000259" key="1">
    <source>
        <dbReference type="Pfam" id="PF13592"/>
    </source>
</evidence>
<dbReference type="RefSeq" id="WP_377916296.1">
    <property type="nucleotide sequence ID" value="NZ_JBHRZT010000052.1"/>
</dbReference>
<dbReference type="Pfam" id="PF13551">
    <property type="entry name" value="HTH_29"/>
    <property type="match status" value="1"/>
</dbReference>
<dbReference type="SUPFAM" id="SSF46689">
    <property type="entry name" value="Homeodomain-like"/>
    <property type="match status" value="1"/>
</dbReference>
<evidence type="ECO:0000313" key="3">
    <source>
        <dbReference type="Proteomes" id="UP001595752"/>
    </source>
</evidence>
<name>A0ABV8B4R9_9BACI</name>